<accession>Q8XWK1</accession>
<proteinExistence type="predicted"/>
<dbReference type="RefSeq" id="WP_011002390.1">
    <property type="nucleotide sequence ID" value="NC_003295.1"/>
</dbReference>
<dbReference type="HOGENOM" id="CLU_2754997_0_0_4"/>
<keyword evidence="2" id="KW-1185">Reference proteome</keyword>
<dbReference type="AlphaFoldDB" id="Q8XWK1"/>
<dbReference type="EnsemblBacteria" id="CAD16180">
    <property type="protein sequence ID" value="CAD16180"/>
    <property type="gene ID" value="RSc2473"/>
</dbReference>
<dbReference type="Proteomes" id="UP000001436">
    <property type="component" value="Chromosome"/>
</dbReference>
<dbReference type="STRING" id="267608.RSc2473"/>
<name>Q8XWK1_RALN1</name>
<evidence type="ECO:0000313" key="2">
    <source>
        <dbReference type="Proteomes" id="UP000001436"/>
    </source>
</evidence>
<protein>
    <submittedName>
        <fullName evidence="1">Uncharacterized protein</fullName>
    </submittedName>
</protein>
<dbReference type="KEGG" id="rso:RSc2473"/>
<gene>
    <name evidence="1" type="ordered locus">RSc2473</name>
</gene>
<organism evidence="1 2">
    <name type="scientific">Ralstonia nicotianae (strain ATCC BAA-1114 / GMI1000)</name>
    <name type="common">Ralstonia solanacearum</name>
    <dbReference type="NCBI Taxonomy" id="267608"/>
    <lineage>
        <taxon>Bacteria</taxon>
        <taxon>Pseudomonadati</taxon>
        <taxon>Pseudomonadota</taxon>
        <taxon>Betaproteobacteria</taxon>
        <taxon>Burkholderiales</taxon>
        <taxon>Burkholderiaceae</taxon>
        <taxon>Ralstonia</taxon>
        <taxon>Ralstonia solanacearum species complex</taxon>
    </lineage>
</organism>
<dbReference type="EMBL" id="AL646052">
    <property type="protein sequence ID" value="CAD16180.1"/>
    <property type="molecule type" value="Genomic_DNA"/>
</dbReference>
<reference evidence="1 2" key="1">
    <citation type="journal article" date="2002" name="Nature">
        <title>Genome sequence of the plant pathogen Ralstonia solanacearum.</title>
        <authorList>
            <person name="Salanoubat M."/>
            <person name="Genin S."/>
            <person name="Artiguenave F."/>
            <person name="Gouzy J."/>
            <person name="Mangenot S."/>
            <person name="Arlat M."/>
            <person name="Billault A."/>
            <person name="Brottier P."/>
            <person name="Camus J.C."/>
            <person name="Cattolico L."/>
            <person name="Chandler M."/>
            <person name="Choisne N."/>
            <person name="Claudel-Renard C."/>
            <person name="Cunnac S."/>
            <person name="Demange N."/>
            <person name="Gaspin C."/>
            <person name="Lavie M."/>
            <person name="Moisan A."/>
            <person name="Robert C."/>
            <person name="Saurin W."/>
            <person name="Schiex T."/>
            <person name="Siguier P."/>
            <person name="Thebault P."/>
            <person name="Whalen M."/>
            <person name="Wincker P."/>
            <person name="Levy M."/>
            <person name="Weissenbach J."/>
            <person name="Boucher C.A."/>
        </authorList>
    </citation>
    <scope>NUCLEOTIDE SEQUENCE [LARGE SCALE GENOMIC DNA]</scope>
    <source>
        <strain evidence="2">ATCC BAA-1114 / GMI1000</strain>
    </source>
</reference>
<sequence>MKVASFSKRYDNTLQANPPASQERLTFATFKAIHGGAAATADEAKQCTYVPDGFSVWRTARGELLAIRDE</sequence>
<evidence type="ECO:0000313" key="1">
    <source>
        <dbReference type="EMBL" id="CAD16180.1"/>
    </source>
</evidence>